<dbReference type="InterPro" id="IPR050266">
    <property type="entry name" value="AB_hydrolase_sf"/>
</dbReference>
<evidence type="ECO:0000313" key="4">
    <source>
        <dbReference type="Proteomes" id="UP000218767"/>
    </source>
</evidence>
<feature type="transmembrane region" description="Helical" evidence="1">
    <location>
        <begin position="226"/>
        <end position="248"/>
    </location>
</feature>
<dbReference type="GO" id="GO:0046464">
    <property type="term" value="P:acylglycerol catabolic process"/>
    <property type="evidence" value="ECO:0007669"/>
    <property type="project" value="TreeGrafter"/>
</dbReference>
<dbReference type="PANTHER" id="PTHR43798">
    <property type="entry name" value="MONOACYLGLYCEROL LIPASE"/>
    <property type="match status" value="1"/>
</dbReference>
<evidence type="ECO:0000256" key="1">
    <source>
        <dbReference type="SAM" id="Phobius"/>
    </source>
</evidence>
<proteinExistence type="predicted"/>
<dbReference type="Gene3D" id="3.40.50.1820">
    <property type="entry name" value="alpha/beta hydrolase"/>
    <property type="match status" value="1"/>
</dbReference>
<dbReference type="GO" id="GO:0016020">
    <property type="term" value="C:membrane"/>
    <property type="evidence" value="ECO:0007669"/>
    <property type="project" value="TreeGrafter"/>
</dbReference>
<evidence type="ECO:0000313" key="3">
    <source>
        <dbReference type="EMBL" id="PCI82115.1"/>
    </source>
</evidence>
<reference evidence="4" key="1">
    <citation type="submission" date="2017-08" db="EMBL/GenBank/DDBJ databases">
        <title>A dynamic microbial community with high functional redundancy inhabits the cold, oxic subseafloor aquifer.</title>
        <authorList>
            <person name="Tully B.J."/>
            <person name="Wheat C.G."/>
            <person name="Glazer B.T."/>
            <person name="Huber J.A."/>
        </authorList>
    </citation>
    <scope>NUCLEOTIDE SEQUENCE [LARGE SCALE GENOMIC DNA]</scope>
</reference>
<organism evidence="3 4">
    <name type="scientific">SAR86 cluster bacterium</name>
    <dbReference type="NCBI Taxonomy" id="2030880"/>
    <lineage>
        <taxon>Bacteria</taxon>
        <taxon>Pseudomonadati</taxon>
        <taxon>Pseudomonadota</taxon>
        <taxon>Gammaproteobacteria</taxon>
        <taxon>SAR86 cluster</taxon>
    </lineage>
</organism>
<dbReference type="AlphaFoldDB" id="A0A2A4XJD3"/>
<protein>
    <recommendedName>
        <fullName evidence="2">AB hydrolase-1 domain-containing protein</fullName>
    </recommendedName>
</protein>
<accession>A0A2A4XJD3</accession>
<dbReference type="Pfam" id="PF00561">
    <property type="entry name" value="Abhydrolase_1"/>
    <property type="match status" value="1"/>
</dbReference>
<dbReference type="Proteomes" id="UP000218767">
    <property type="component" value="Unassembled WGS sequence"/>
</dbReference>
<keyword evidence="1" id="KW-1133">Transmembrane helix</keyword>
<dbReference type="EMBL" id="NVUL01000002">
    <property type="protein sequence ID" value="PCI82115.1"/>
    <property type="molecule type" value="Genomic_DNA"/>
</dbReference>
<feature type="transmembrane region" description="Helical" evidence="1">
    <location>
        <begin position="94"/>
        <end position="116"/>
    </location>
</feature>
<evidence type="ECO:0000259" key="2">
    <source>
        <dbReference type="Pfam" id="PF00561"/>
    </source>
</evidence>
<comment type="caution">
    <text evidence="3">The sequence shown here is derived from an EMBL/GenBank/DDBJ whole genome shotgun (WGS) entry which is preliminary data.</text>
</comment>
<name>A0A2A4XJD3_9GAMM</name>
<feature type="transmembrane region" description="Helical" evidence="1">
    <location>
        <begin position="160"/>
        <end position="180"/>
    </location>
</feature>
<dbReference type="InterPro" id="IPR029058">
    <property type="entry name" value="AB_hydrolase_fold"/>
</dbReference>
<feature type="transmembrane region" description="Helical" evidence="1">
    <location>
        <begin position="192"/>
        <end position="214"/>
    </location>
</feature>
<sequence>MNNRLEVITSIFKKDLIGLAPLSLLVIGLTVLETLITELDLGIQSQTWVIIKLAAPYISKLAIGLLIIAAFQLDPPSSLTHDWLIRPVRKLDLFLSKILYLFVIAFLPLVLARLALNLVNGYSFTESILEASVFKTVEPMLTIPIFICVAILTRTMLQALAVVVGLLLFIGSISLVPVLTTPNADKMNFTGYEWLLSSLSFVIIVTCLAFVARFQYYRRDFQKARLSIAAALGAGIVTIFVSFQLPLWPLVFSTQSRLTNELDDDLTASLMLDSIYSCYPAVMVGNDIYGDAETPAEGMIGMAGLNYFTAWELESAGPGGIAFSTQVQARNIPRKWRLLTVNAVASISSMDGEKEFRLAPAAGSVPALINTQSEGTHFWAVPEQVVEELSTDPSTELRLELDLALLAPTEYELIPGSQRRYFPGIGYCSAEIDSRRNELQVECFKRGARPTVVSAEIKGVSTSRVDATWPDFSPNFMQLFGGSHYEMNIPSPSLIENPTALITIYEQKAFFSKEISQPGLLGAEASTCPLPFDMAEPDTLRASWSDRSPHQASFINVDRDVRLEVLEWSHPAEPELEPDANEPVFVLLAGGGATAHSFDDIAPRLASQYRTIALTRRGFGASSKPTSGYHISRLSEDVIEVMNAMHIEKAILVGHSLAGDELSALAADYPDRVSGLVYLDAAYDRSKDSIIQENNFNRFEPPRPRPLPQELASYSAAQSYFDRIDSVGIPEGAFMASFDFSSHSRIIDQRFGEAIMAQLDAPRYEQISAPTVSIYAIEKETQRVRSWYDPDDELLINAARRFYQLLTYFQREQISAFRSAMPQATVIEIQGGDHSIFISHEDEVFDAMIEFAESIH</sequence>
<keyword evidence="1" id="KW-0472">Membrane</keyword>
<gene>
    <name evidence="3" type="ORF">COB20_00470</name>
</gene>
<feature type="transmembrane region" description="Helical" evidence="1">
    <location>
        <begin position="16"/>
        <end position="36"/>
    </location>
</feature>
<feature type="transmembrane region" description="Helical" evidence="1">
    <location>
        <begin position="136"/>
        <end position="153"/>
    </location>
</feature>
<feature type="transmembrane region" description="Helical" evidence="1">
    <location>
        <begin position="48"/>
        <end position="73"/>
    </location>
</feature>
<keyword evidence="1" id="KW-0812">Transmembrane</keyword>
<feature type="domain" description="AB hydrolase-1" evidence="2">
    <location>
        <begin position="583"/>
        <end position="699"/>
    </location>
</feature>
<dbReference type="InterPro" id="IPR000073">
    <property type="entry name" value="AB_hydrolase_1"/>
</dbReference>
<dbReference type="PANTHER" id="PTHR43798:SF5">
    <property type="entry name" value="MONOACYLGLYCEROL LIPASE ABHD6"/>
    <property type="match status" value="1"/>
</dbReference>
<dbReference type="SUPFAM" id="SSF53474">
    <property type="entry name" value="alpha/beta-Hydrolases"/>
    <property type="match status" value="1"/>
</dbReference>
<dbReference type="GO" id="GO:0047372">
    <property type="term" value="F:monoacylglycerol lipase activity"/>
    <property type="evidence" value="ECO:0007669"/>
    <property type="project" value="TreeGrafter"/>
</dbReference>